<keyword evidence="2" id="KW-1185">Reference proteome</keyword>
<protein>
    <submittedName>
        <fullName evidence="1">DEKNAAC103713</fullName>
    </submittedName>
</protein>
<proteinExistence type="predicted"/>
<sequence length="234" mass="26275">MTSPTIFIAPLSQWLTLEETLTTVLNRGYNKPRVKYGVLLTPRIKYGIVKDFDLKAVDDAQFAICLAPQSSDIVKVDSADDSTATTSKIIRSFPLGSLDLSNIDTSESLETVFKAFEDGTLQSRILGTICVKKFRDLESELEITGLTSFYPGLSPKLMDFMEVYSKNKLKTKTLWVDAIEEHDLLPYYEKLGFLFVSRVTCKIDPETRLVKGSTLEDGILAAKDFHVILMKKDI</sequence>
<organism evidence="1 2">
    <name type="scientific">Brettanomyces naardenensis</name>
    <name type="common">Yeast</name>
    <dbReference type="NCBI Taxonomy" id="13370"/>
    <lineage>
        <taxon>Eukaryota</taxon>
        <taxon>Fungi</taxon>
        <taxon>Dikarya</taxon>
        <taxon>Ascomycota</taxon>
        <taxon>Saccharomycotina</taxon>
        <taxon>Pichiomycetes</taxon>
        <taxon>Pichiales</taxon>
        <taxon>Pichiaceae</taxon>
        <taxon>Brettanomyces</taxon>
    </lineage>
</organism>
<name>A0A448YNP7_BRENA</name>
<dbReference type="SUPFAM" id="SSF55729">
    <property type="entry name" value="Acyl-CoA N-acyltransferases (Nat)"/>
    <property type="match status" value="1"/>
</dbReference>
<reference evidence="1 2" key="1">
    <citation type="submission" date="2018-12" db="EMBL/GenBank/DDBJ databases">
        <authorList>
            <person name="Tiukova I."/>
            <person name="Dainat J."/>
        </authorList>
    </citation>
    <scope>NUCLEOTIDE SEQUENCE [LARGE SCALE GENOMIC DNA]</scope>
</reference>
<accession>A0A448YNP7</accession>
<dbReference type="AlphaFoldDB" id="A0A448YNP7"/>
<dbReference type="Proteomes" id="UP000290900">
    <property type="component" value="Unassembled WGS sequence"/>
</dbReference>
<dbReference type="InterPro" id="IPR016181">
    <property type="entry name" value="Acyl_CoA_acyltransferase"/>
</dbReference>
<evidence type="ECO:0000313" key="2">
    <source>
        <dbReference type="Proteomes" id="UP000290900"/>
    </source>
</evidence>
<dbReference type="FunCoup" id="A0A448YNP7">
    <property type="interactions" value="29"/>
</dbReference>
<dbReference type="InParanoid" id="A0A448YNP7"/>
<dbReference type="EMBL" id="CAACVR010000023">
    <property type="protein sequence ID" value="VEU22506.1"/>
    <property type="molecule type" value="Genomic_DNA"/>
</dbReference>
<evidence type="ECO:0000313" key="1">
    <source>
        <dbReference type="EMBL" id="VEU22506.1"/>
    </source>
</evidence>
<gene>
    <name evidence="1" type="ORF">BRENAR_LOCUS3237</name>
</gene>
<dbReference type="OrthoDB" id="4062597at2759"/>